<keyword evidence="1" id="KW-0808">Transferase</keyword>
<reference evidence="7 8" key="1">
    <citation type="journal article" date="2017" name="Int. J. Syst. Evol. Microbiol.">
        <title>Achromobacter aloeverae sp. nov., isolated from the root of Aloe vera (L.) Burm.f.</title>
        <authorList>
            <person name="Kuncharoen N."/>
            <person name="Muramatsu Y."/>
            <person name="Shibata C."/>
            <person name="Kamakura Y."/>
            <person name="Nakagawa Y."/>
            <person name="Tanasupawat S."/>
        </authorList>
    </citation>
    <scope>NUCLEOTIDE SEQUENCE [LARGE SCALE GENOMIC DNA]</scope>
    <source>
        <strain evidence="7 8">AVA-1</strain>
    </source>
</reference>
<sequence length="352" mass="39375">MTAPRYPHDRIQSIGSLRHPLGMDARELTALAKRASRLYFVAKTIPKNDGTQRVLYDTAKPLKPVLQRINDNFLRRVIYPHYLTGGVPGKDYTDSVKIHIGAKSVIKEDISKFYPSVTFDVVCDIWSGFFGFSHEVADLLALLTTRDGHLEQGAPTSGYLANLALWDVESSLIAKLASIGVTRYSRHVDDITLSSQEHLSAARVDWVVRTVAAALARKGLLVHAGKHEVMHAGGQIEVLKLIGNTKPSLPPKERSRVRALVNNFCRRVESGDSVEELQSLLPRIRGQAYKVKRFHRRKGEQLIEQIDRVAKILRARAGEAQPNIDKLQRDMVDSYSANESFGRQSAVVDPPW</sequence>
<feature type="domain" description="Reverse transcriptase" evidence="6">
    <location>
        <begin position="45"/>
        <end position="234"/>
    </location>
</feature>
<keyword evidence="3" id="KW-0479">Metal-binding</keyword>
<evidence type="ECO:0000256" key="4">
    <source>
        <dbReference type="ARBA" id="ARBA00022842"/>
    </source>
</evidence>
<keyword evidence="8" id="KW-1185">Reference proteome</keyword>
<dbReference type="InterPro" id="IPR000123">
    <property type="entry name" value="Reverse_transcriptase_msDNA"/>
</dbReference>
<organism evidence="7 8">
    <name type="scientific">Achromobacter aloeverae</name>
    <dbReference type="NCBI Taxonomy" id="1750518"/>
    <lineage>
        <taxon>Bacteria</taxon>
        <taxon>Pseudomonadati</taxon>
        <taxon>Pseudomonadota</taxon>
        <taxon>Betaproteobacteria</taxon>
        <taxon>Burkholderiales</taxon>
        <taxon>Alcaligenaceae</taxon>
        <taxon>Achromobacter</taxon>
    </lineage>
</organism>
<dbReference type="AlphaFoldDB" id="A0A4Q1HJL4"/>
<dbReference type="GO" id="GO:0003964">
    <property type="term" value="F:RNA-directed DNA polymerase activity"/>
    <property type="evidence" value="ECO:0007669"/>
    <property type="project" value="UniProtKB-KW"/>
</dbReference>
<dbReference type="InterPro" id="IPR000477">
    <property type="entry name" value="RT_dom"/>
</dbReference>
<evidence type="ECO:0000313" key="7">
    <source>
        <dbReference type="EMBL" id="RXN87806.1"/>
    </source>
</evidence>
<gene>
    <name evidence="7" type="ORF">C7R54_14515</name>
</gene>
<evidence type="ECO:0000259" key="6">
    <source>
        <dbReference type="Pfam" id="PF00078"/>
    </source>
</evidence>
<evidence type="ECO:0000313" key="8">
    <source>
        <dbReference type="Proteomes" id="UP000290849"/>
    </source>
</evidence>
<dbReference type="PRINTS" id="PR00866">
    <property type="entry name" value="RNADNAPOLMS"/>
</dbReference>
<proteinExistence type="predicted"/>
<dbReference type="GO" id="GO:0003723">
    <property type="term" value="F:RNA binding"/>
    <property type="evidence" value="ECO:0007669"/>
    <property type="project" value="InterPro"/>
</dbReference>
<dbReference type="Pfam" id="PF00078">
    <property type="entry name" value="RVT_1"/>
    <property type="match status" value="1"/>
</dbReference>
<comment type="caution">
    <text evidence="7">The sequence shown here is derived from an EMBL/GenBank/DDBJ whole genome shotgun (WGS) entry which is preliminary data.</text>
</comment>
<name>A0A4Q1HJL4_9BURK</name>
<keyword evidence="4" id="KW-0460">Magnesium</keyword>
<evidence type="ECO:0000256" key="5">
    <source>
        <dbReference type="ARBA" id="ARBA00022918"/>
    </source>
</evidence>
<accession>A0A4Q1HJL4</accession>
<dbReference type="CDD" id="cd03487">
    <property type="entry name" value="RT_Bac_retron_II"/>
    <property type="match status" value="1"/>
</dbReference>
<keyword evidence="5 7" id="KW-0695">RNA-directed DNA polymerase</keyword>
<keyword evidence="2" id="KW-0548">Nucleotidyltransferase</keyword>
<protein>
    <submittedName>
        <fullName evidence="7">RNA-directed DNA polymerase</fullName>
    </submittedName>
</protein>
<evidence type="ECO:0000256" key="2">
    <source>
        <dbReference type="ARBA" id="ARBA00022695"/>
    </source>
</evidence>
<evidence type="ECO:0000256" key="1">
    <source>
        <dbReference type="ARBA" id="ARBA00022679"/>
    </source>
</evidence>
<evidence type="ECO:0000256" key="3">
    <source>
        <dbReference type="ARBA" id="ARBA00022723"/>
    </source>
</evidence>
<dbReference type="EMBL" id="PYAL01000004">
    <property type="protein sequence ID" value="RXN87806.1"/>
    <property type="molecule type" value="Genomic_DNA"/>
</dbReference>
<dbReference type="GO" id="GO:0046872">
    <property type="term" value="F:metal ion binding"/>
    <property type="evidence" value="ECO:0007669"/>
    <property type="project" value="UniProtKB-KW"/>
</dbReference>
<dbReference type="Proteomes" id="UP000290849">
    <property type="component" value="Unassembled WGS sequence"/>
</dbReference>